<gene>
    <name evidence="2" type="ORF">H9648_19630</name>
</gene>
<keyword evidence="1" id="KW-0175">Coiled coil</keyword>
<organism evidence="2 3">
    <name type="scientific">Fictibacillus norfolkensis</name>
    <dbReference type="NCBI Taxonomy" id="2762233"/>
    <lineage>
        <taxon>Bacteria</taxon>
        <taxon>Bacillati</taxon>
        <taxon>Bacillota</taxon>
        <taxon>Bacilli</taxon>
        <taxon>Bacillales</taxon>
        <taxon>Fictibacillaceae</taxon>
        <taxon>Fictibacillus</taxon>
    </lineage>
</organism>
<sequence length="564" mass="62584">MSKETQKLWKEFREGKATGEEVFNAVIKELSNTEDKVKANQTAVGIFGTQWEDLEAEVVAALDTSINKLGEFEGATEKAGEALSDTKTKLIKEKTREITASFEEAINSFLYFALVTGEKQPEIAETFNLFGANISSKTKEAIGSFLELSSEATNQMSLLKSSVVPLSQETANEVAGIYETMATQVRDAIAARQEETLTSMSNFFATTSALSDEEEANALAKMTSNYETRSQVITDGEKRAIEIITTAVNEKRSITEEEGIELNAIRAQMQSQAIDIMSASEAEQKSILERLKVESSNITAQQAASVVQNSLKQKNESVKAAEEQYNQTVQEIIRQRDETGSITAEQATKLIGEAKRQKEKSVAEAQIMHRDVVKEAKAQAKEHVNEIDWSTGKMLTGYDQFKRDVKKVWDGIYKDIKKVINDILKFIDGIEFKLPKFELPEMPHFSLKTASKTVMGKKISYPSGFDVDWYDKGGVFSGPTIIGVGEKRPEFVGALDDLRAIVRDEMSNVLKVTDPSMVQASSIKIEPAPVHIDGYQVAEVIFPHVNTKMGDKLSSEMVFRGLKR</sequence>
<proteinExistence type="predicted"/>
<evidence type="ECO:0008006" key="4">
    <source>
        <dbReference type="Google" id="ProtNLM"/>
    </source>
</evidence>
<feature type="coiled-coil region" evidence="1">
    <location>
        <begin position="304"/>
        <end position="364"/>
    </location>
</feature>
<protein>
    <recommendedName>
        <fullName evidence="4">Phage tail tape measure protein</fullName>
    </recommendedName>
</protein>
<evidence type="ECO:0000256" key="1">
    <source>
        <dbReference type="SAM" id="Coils"/>
    </source>
</evidence>
<evidence type="ECO:0000313" key="2">
    <source>
        <dbReference type="EMBL" id="MBD7966261.1"/>
    </source>
</evidence>
<name>A0ABR8SRY2_9BACL</name>
<dbReference type="EMBL" id="JACSQM010000015">
    <property type="protein sequence ID" value="MBD7966261.1"/>
    <property type="molecule type" value="Genomic_DNA"/>
</dbReference>
<keyword evidence="3" id="KW-1185">Reference proteome</keyword>
<evidence type="ECO:0000313" key="3">
    <source>
        <dbReference type="Proteomes" id="UP000603641"/>
    </source>
</evidence>
<dbReference type="RefSeq" id="WP_191755404.1">
    <property type="nucleotide sequence ID" value="NZ_JACSQM010000015.1"/>
</dbReference>
<reference evidence="2 3" key="1">
    <citation type="submission" date="2020-08" db="EMBL/GenBank/DDBJ databases">
        <title>A Genomic Blueprint of the Chicken Gut Microbiome.</title>
        <authorList>
            <person name="Gilroy R."/>
            <person name="Ravi A."/>
            <person name="Getino M."/>
            <person name="Pursley I."/>
            <person name="Horton D.L."/>
            <person name="Alikhan N.-F."/>
            <person name="Baker D."/>
            <person name="Gharbi K."/>
            <person name="Hall N."/>
            <person name="Watson M."/>
            <person name="Adriaenssens E.M."/>
            <person name="Foster-Nyarko E."/>
            <person name="Jarju S."/>
            <person name="Secka A."/>
            <person name="Antonio M."/>
            <person name="Oren A."/>
            <person name="Chaudhuri R."/>
            <person name="La Ragione R.M."/>
            <person name="Hildebrand F."/>
            <person name="Pallen M.J."/>
        </authorList>
    </citation>
    <scope>NUCLEOTIDE SEQUENCE [LARGE SCALE GENOMIC DNA]</scope>
    <source>
        <strain evidence="2 3">Sa2CUA10</strain>
    </source>
</reference>
<dbReference type="Proteomes" id="UP000603641">
    <property type="component" value="Unassembled WGS sequence"/>
</dbReference>
<comment type="caution">
    <text evidence="2">The sequence shown here is derived from an EMBL/GenBank/DDBJ whole genome shotgun (WGS) entry which is preliminary data.</text>
</comment>
<accession>A0ABR8SRY2</accession>